<organism evidence="11">
    <name type="scientific">Caenorhabditis remanei</name>
    <name type="common">Caenorhabditis vulgaris</name>
    <dbReference type="NCBI Taxonomy" id="31234"/>
    <lineage>
        <taxon>Eukaryota</taxon>
        <taxon>Metazoa</taxon>
        <taxon>Ecdysozoa</taxon>
        <taxon>Nematoda</taxon>
        <taxon>Chromadorea</taxon>
        <taxon>Rhabditida</taxon>
        <taxon>Rhabditina</taxon>
        <taxon>Rhabditomorpha</taxon>
        <taxon>Rhabditoidea</taxon>
        <taxon>Rhabditidae</taxon>
        <taxon>Peloderinae</taxon>
        <taxon>Caenorhabditis</taxon>
    </lineage>
</organism>
<dbReference type="PANTHER" id="PTHR10127">
    <property type="entry name" value="DISCOIDIN, CUB, EGF, LAMININ , AND ZINC METALLOPROTEASE DOMAIN CONTAINING"/>
    <property type="match status" value="1"/>
</dbReference>
<dbReference type="MEROPS" id="M12.A43"/>
<dbReference type="PIRSF" id="PIRSF036365">
    <property type="entry name" value="Astacin_nematoda"/>
    <property type="match status" value="1"/>
</dbReference>
<keyword evidence="11" id="KW-1185">Reference proteome</keyword>
<evidence type="ECO:0000256" key="3">
    <source>
        <dbReference type="ARBA" id="ARBA00023157"/>
    </source>
</evidence>
<evidence type="ECO:0000256" key="8">
    <source>
        <dbReference type="SAM" id="SignalP"/>
    </source>
</evidence>
<dbReference type="Gene3D" id="3.40.390.10">
    <property type="entry name" value="Collagenase (Catalytic Domain)"/>
    <property type="match status" value="1"/>
</dbReference>
<feature type="binding site" evidence="6">
    <location>
        <position position="129"/>
    </location>
    <ligand>
        <name>Zn(2+)</name>
        <dbReference type="ChEBI" id="CHEBI:29105"/>
        <note>catalytic</note>
    </ligand>
</feature>
<dbReference type="GO" id="GO:0004222">
    <property type="term" value="F:metalloendopeptidase activity"/>
    <property type="evidence" value="ECO:0007669"/>
    <property type="project" value="UniProtKB-UniRule"/>
</dbReference>
<dbReference type="Proteomes" id="UP000008281">
    <property type="component" value="Unassembled WGS sequence"/>
</dbReference>
<dbReference type="Pfam" id="PF01400">
    <property type="entry name" value="Astacin"/>
    <property type="match status" value="1"/>
</dbReference>
<feature type="signal peptide" evidence="8">
    <location>
        <begin position="1"/>
        <end position="15"/>
    </location>
</feature>
<dbReference type="RefSeq" id="XP_003101728.2">
    <property type="nucleotide sequence ID" value="XM_003101680.2"/>
</dbReference>
<dbReference type="InParanoid" id="E3MQC1"/>
<dbReference type="SMART" id="SM00235">
    <property type="entry name" value="ZnMc"/>
    <property type="match status" value="1"/>
</dbReference>
<dbReference type="InterPro" id="IPR006026">
    <property type="entry name" value="Peptidase_Metallo"/>
</dbReference>
<dbReference type="KEGG" id="crq:GCK72_016738"/>
<dbReference type="GeneID" id="9819103"/>
<dbReference type="InterPro" id="IPR001506">
    <property type="entry name" value="Peptidase_M12A"/>
</dbReference>
<dbReference type="EMBL" id="DS268465">
    <property type="protein sequence ID" value="EFP06892.1"/>
    <property type="molecule type" value="Genomic_DNA"/>
</dbReference>
<keyword evidence="6 7" id="KW-0862">Zinc</keyword>
<proteinExistence type="predicted"/>
<dbReference type="InterPro" id="IPR017050">
    <property type="entry name" value="Metallopeptidase_nem"/>
</dbReference>
<evidence type="ECO:0000256" key="4">
    <source>
        <dbReference type="ARBA" id="ARBA00023180"/>
    </source>
</evidence>
<reference evidence="10" key="1">
    <citation type="submission" date="2007-07" db="EMBL/GenBank/DDBJ databases">
        <title>PCAP assembly of the Caenorhabditis remanei genome.</title>
        <authorList>
            <consortium name="The Caenorhabditis remanei Sequencing Consortium"/>
            <person name="Wilson R.K."/>
        </authorList>
    </citation>
    <scope>NUCLEOTIDE SEQUENCE [LARGE SCALE GENOMIC DNA]</scope>
    <source>
        <strain evidence="10">PB4641</strain>
    </source>
</reference>
<keyword evidence="4" id="KW-0325">Glycoprotein</keyword>
<sequence>MIPLLLLLCLQGNIARIIEKRQVFQRGPDHEQFKWPNNTVHYYFDDNLFDPSMSEAVLRAMELISTHTCIKFSTEPSDVMIRMESDPTQNFCYAEIGHVRPHQKFSFVSACYSSGAAAHELIHSLGFIHTHQRSDRDQYLDFKMNLEDMTPDMRDQYMIYEGQTLYVPYDYGSVMHYPDESGNYYPIEKNIRMTDTMGTEMLAFYDYLMINKYYECSCDTDLKCQNNGYPNPANCSQCNCPYGYGGDDCSRRAEPGQTVMATLEPQTVTIKLDAGFRNGDERQVDFIYSYLWIEAPANKSIVTRIELVSKEKCVTGCSRGGLEIKINDDDRLTSRRFCCGTGQFDRSFHSPTIVMAYNSVGLDEYIIHYRHDP</sequence>
<keyword evidence="3" id="KW-1015">Disulfide bond</keyword>
<comment type="caution">
    <text evidence="6">Lacks conserved residue(s) required for the propagation of feature annotation.</text>
</comment>
<evidence type="ECO:0000259" key="9">
    <source>
        <dbReference type="PROSITE" id="PS51864"/>
    </source>
</evidence>
<dbReference type="GO" id="GO:0018996">
    <property type="term" value="P:molting cycle, collagen and cuticulin-based cuticle"/>
    <property type="evidence" value="ECO:0007669"/>
    <property type="project" value="InterPro"/>
</dbReference>
<comment type="cofactor">
    <cofactor evidence="6 7">
        <name>Zn(2+)</name>
        <dbReference type="ChEBI" id="CHEBI:29105"/>
    </cofactor>
    <text evidence="6 7">Binds 1 zinc ion per subunit.</text>
</comment>
<evidence type="ECO:0000313" key="10">
    <source>
        <dbReference type="EMBL" id="EFP06892.1"/>
    </source>
</evidence>
<dbReference type="eggNOG" id="KOG3714">
    <property type="taxonomic scope" value="Eukaryota"/>
</dbReference>
<feature type="active site" evidence="6">
    <location>
        <position position="120"/>
    </location>
</feature>
<dbReference type="GO" id="GO:0005576">
    <property type="term" value="C:extracellular region"/>
    <property type="evidence" value="ECO:0007669"/>
    <property type="project" value="UniProtKB-SubCell"/>
</dbReference>
<dbReference type="OrthoDB" id="291007at2759"/>
<dbReference type="PROSITE" id="PS51864">
    <property type="entry name" value="ASTACIN"/>
    <property type="match status" value="1"/>
</dbReference>
<dbReference type="InterPro" id="IPR024079">
    <property type="entry name" value="MetalloPept_cat_dom_sf"/>
</dbReference>
<protein>
    <recommendedName>
        <fullName evidence="5">Zinc metalloproteinase</fullName>
    </recommendedName>
</protein>
<feature type="binding site" evidence="6">
    <location>
        <position position="123"/>
    </location>
    <ligand>
        <name>Zn(2+)</name>
        <dbReference type="ChEBI" id="CHEBI:29105"/>
        <note>catalytic</note>
    </ligand>
</feature>
<dbReference type="AlphaFoldDB" id="E3MQC1"/>
<keyword evidence="6 7" id="KW-0645">Protease</keyword>
<feature type="domain" description="Peptidase M12A" evidence="9">
    <location>
        <begin position="25"/>
        <end position="217"/>
    </location>
</feature>
<gene>
    <name evidence="10" type="ORF">CRE_11202</name>
</gene>
<dbReference type="CTD" id="9819103"/>
<dbReference type="GO" id="GO:0006508">
    <property type="term" value="P:proteolysis"/>
    <property type="evidence" value="ECO:0007669"/>
    <property type="project" value="UniProtKB-KW"/>
</dbReference>
<evidence type="ECO:0000256" key="7">
    <source>
        <dbReference type="RuleBase" id="RU361183"/>
    </source>
</evidence>
<keyword evidence="2 5" id="KW-0964">Secreted</keyword>
<dbReference type="PANTHER" id="PTHR10127:SF794">
    <property type="entry name" value="ZINC METALLOPROTEINASE NAS-22-RELATED"/>
    <property type="match status" value="1"/>
</dbReference>
<dbReference type="PRINTS" id="PR00480">
    <property type="entry name" value="ASTACIN"/>
</dbReference>
<dbReference type="GO" id="GO:0008270">
    <property type="term" value="F:zinc ion binding"/>
    <property type="evidence" value="ECO:0007669"/>
    <property type="project" value="UniProtKB-UniRule"/>
</dbReference>
<keyword evidence="6 7" id="KW-0482">Metalloprotease</keyword>
<keyword evidence="8" id="KW-0732">Signal</keyword>
<accession>E3MQC1</accession>
<evidence type="ECO:0000256" key="6">
    <source>
        <dbReference type="PROSITE-ProRule" id="PRU01211"/>
    </source>
</evidence>
<comment type="subcellular location">
    <subcellularLocation>
        <location evidence="1 5">Secreted</location>
    </subcellularLocation>
</comment>
<evidence type="ECO:0000313" key="11">
    <source>
        <dbReference type="Proteomes" id="UP000008281"/>
    </source>
</evidence>
<dbReference type="STRING" id="31234.E3MQC1"/>
<dbReference type="SUPFAM" id="SSF55486">
    <property type="entry name" value="Metalloproteases ('zincins'), catalytic domain"/>
    <property type="match status" value="1"/>
</dbReference>
<feature type="chain" id="PRO_5012994400" description="Zinc metalloproteinase" evidence="8">
    <location>
        <begin position="16"/>
        <end position="373"/>
    </location>
</feature>
<feature type="binding site" evidence="6">
    <location>
        <position position="119"/>
    </location>
    <ligand>
        <name>Zn(2+)</name>
        <dbReference type="ChEBI" id="CHEBI:29105"/>
        <note>catalytic</note>
    </ligand>
</feature>
<evidence type="ECO:0000256" key="1">
    <source>
        <dbReference type="ARBA" id="ARBA00004613"/>
    </source>
</evidence>
<evidence type="ECO:0000256" key="5">
    <source>
        <dbReference type="PIRNR" id="PIRNR036365"/>
    </source>
</evidence>
<evidence type="ECO:0000256" key="2">
    <source>
        <dbReference type="ARBA" id="ARBA00022525"/>
    </source>
</evidence>
<dbReference type="HOGENOM" id="CLU_017286_1_1_1"/>
<keyword evidence="6 7" id="KW-0378">Hydrolase</keyword>
<name>E3MQC1_CAERE</name>
<dbReference type="OMA" id="INKYYEC"/>
<keyword evidence="6 7" id="KW-0479">Metal-binding</keyword>